<feature type="chain" id="PRO_5043663625" evidence="1">
    <location>
        <begin position="19"/>
        <end position="124"/>
    </location>
</feature>
<keyword evidence="3" id="KW-1185">Reference proteome</keyword>
<keyword evidence="1" id="KW-0732">Signal</keyword>
<feature type="non-terminal residue" evidence="2">
    <location>
        <position position="1"/>
    </location>
</feature>
<evidence type="ECO:0000256" key="1">
    <source>
        <dbReference type="SAM" id="SignalP"/>
    </source>
</evidence>
<evidence type="ECO:0000313" key="3">
    <source>
        <dbReference type="Proteomes" id="UP001432027"/>
    </source>
</evidence>
<dbReference type="AlphaFoldDB" id="A0AAV5SX99"/>
<reference evidence="2" key="1">
    <citation type="submission" date="2023-10" db="EMBL/GenBank/DDBJ databases">
        <title>Genome assembly of Pristionchus species.</title>
        <authorList>
            <person name="Yoshida K."/>
            <person name="Sommer R.J."/>
        </authorList>
    </citation>
    <scope>NUCLEOTIDE SEQUENCE</scope>
    <source>
        <strain evidence="2">RS0144</strain>
    </source>
</reference>
<comment type="caution">
    <text evidence="2">The sequence shown here is derived from an EMBL/GenBank/DDBJ whole genome shotgun (WGS) entry which is preliminary data.</text>
</comment>
<dbReference type="EMBL" id="BTSX01000003">
    <property type="protein sequence ID" value="GMS87544.1"/>
    <property type="molecule type" value="Genomic_DNA"/>
</dbReference>
<feature type="signal peptide" evidence="1">
    <location>
        <begin position="1"/>
        <end position="18"/>
    </location>
</feature>
<protein>
    <submittedName>
        <fullName evidence="2">Uncharacterized protein</fullName>
    </submittedName>
</protein>
<gene>
    <name evidence="2" type="ORF">PENTCL1PPCAC_9719</name>
</gene>
<dbReference type="Proteomes" id="UP001432027">
    <property type="component" value="Unassembled WGS sequence"/>
</dbReference>
<organism evidence="2 3">
    <name type="scientific">Pristionchus entomophagus</name>
    <dbReference type="NCBI Taxonomy" id="358040"/>
    <lineage>
        <taxon>Eukaryota</taxon>
        <taxon>Metazoa</taxon>
        <taxon>Ecdysozoa</taxon>
        <taxon>Nematoda</taxon>
        <taxon>Chromadorea</taxon>
        <taxon>Rhabditida</taxon>
        <taxon>Rhabditina</taxon>
        <taxon>Diplogasteromorpha</taxon>
        <taxon>Diplogasteroidea</taxon>
        <taxon>Neodiplogasteridae</taxon>
        <taxon>Pristionchus</taxon>
    </lineage>
</organism>
<name>A0AAV5SX99_9BILA</name>
<evidence type="ECO:0000313" key="2">
    <source>
        <dbReference type="EMBL" id="GMS87544.1"/>
    </source>
</evidence>
<accession>A0AAV5SX99</accession>
<proteinExistence type="predicted"/>
<sequence length="124" mass="12783">IMRTILLLFSTLLPACLGCIRMVPTDPGIPATQAPVTPAPKMCPALMHETTFCDGDTGKTCFPVPSLAGPTISCGTGNVLYITQPTDTAMGVDKLVCNPATGVWEGMGVNPGNGAVEEVACYPA</sequence>